<dbReference type="InterPro" id="IPR036249">
    <property type="entry name" value="Thioredoxin-like_sf"/>
</dbReference>
<proteinExistence type="predicted"/>
<dbReference type="SUPFAM" id="SSF52833">
    <property type="entry name" value="Thioredoxin-like"/>
    <property type="match status" value="1"/>
</dbReference>
<feature type="signal peptide" evidence="1">
    <location>
        <begin position="1"/>
        <end position="19"/>
    </location>
</feature>
<organism evidence="2 3">
    <name type="scientific">Hyphobacterium vulgare</name>
    <dbReference type="NCBI Taxonomy" id="1736751"/>
    <lineage>
        <taxon>Bacteria</taxon>
        <taxon>Pseudomonadati</taxon>
        <taxon>Pseudomonadota</taxon>
        <taxon>Alphaproteobacteria</taxon>
        <taxon>Maricaulales</taxon>
        <taxon>Maricaulaceae</taxon>
        <taxon>Hyphobacterium</taxon>
    </lineage>
</organism>
<evidence type="ECO:0000256" key="1">
    <source>
        <dbReference type="SAM" id="SignalP"/>
    </source>
</evidence>
<keyword evidence="1" id="KW-0732">Signal</keyword>
<dbReference type="RefSeq" id="WP_343164647.1">
    <property type="nucleotide sequence ID" value="NZ_JBHRSV010000020.1"/>
</dbReference>
<dbReference type="Pfam" id="PF13899">
    <property type="entry name" value="Thioredoxin_7"/>
    <property type="match status" value="1"/>
</dbReference>
<dbReference type="Proteomes" id="UP001595379">
    <property type="component" value="Unassembled WGS sequence"/>
</dbReference>
<reference evidence="3" key="1">
    <citation type="journal article" date="2019" name="Int. J. Syst. Evol. Microbiol.">
        <title>The Global Catalogue of Microorganisms (GCM) 10K type strain sequencing project: providing services to taxonomists for standard genome sequencing and annotation.</title>
        <authorList>
            <consortium name="The Broad Institute Genomics Platform"/>
            <consortium name="The Broad Institute Genome Sequencing Center for Infectious Disease"/>
            <person name="Wu L."/>
            <person name="Ma J."/>
        </authorList>
    </citation>
    <scope>NUCLEOTIDE SEQUENCE [LARGE SCALE GENOMIC DNA]</scope>
    <source>
        <strain evidence="3">KCTC 52487</strain>
    </source>
</reference>
<gene>
    <name evidence="2" type="ORF">ACFOOR_11445</name>
</gene>
<evidence type="ECO:0000313" key="3">
    <source>
        <dbReference type="Proteomes" id="UP001595379"/>
    </source>
</evidence>
<protein>
    <submittedName>
        <fullName evidence="2">Thioredoxin family protein</fullName>
    </submittedName>
</protein>
<sequence>MFRAFALIFLLILSGQTLADDDIRPFDETADASAAVDAALDRARAAGHRVIVVLGGNWCHDSIGFASHMASEAMQPVLERYELVYVDVGMRNRHQEIPVRFGVPVIYATPTILVVDPELGLVNGPSVHDWGNAYSRPTSDAVEYFTSHASIRPGSAGLVENTATYQALVAEIDAWEAREGARLMRAYREIETVRAEMADDFARAGNDDAATEAVEAFHAFEDDVERQRRRMRNDMDRLRGDARDDARSALLTFADGRALDSSVAADWDATEPEIALDLPVYGPLGPWEDGE</sequence>
<feature type="chain" id="PRO_5047380929" evidence="1">
    <location>
        <begin position="20"/>
        <end position="291"/>
    </location>
</feature>
<dbReference type="EMBL" id="JBHRSV010000020">
    <property type="protein sequence ID" value="MFC2926722.1"/>
    <property type="molecule type" value="Genomic_DNA"/>
</dbReference>
<keyword evidence="3" id="KW-1185">Reference proteome</keyword>
<name>A0ABV6ZZ97_9PROT</name>
<comment type="caution">
    <text evidence="2">The sequence shown here is derived from an EMBL/GenBank/DDBJ whole genome shotgun (WGS) entry which is preliminary data.</text>
</comment>
<accession>A0ABV6ZZ97</accession>
<evidence type="ECO:0000313" key="2">
    <source>
        <dbReference type="EMBL" id="MFC2926722.1"/>
    </source>
</evidence>
<dbReference type="Gene3D" id="3.40.30.10">
    <property type="entry name" value="Glutaredoxin"/>
    <property type="match status" value="1"/>
</dbReference>